<dbReference type="PRINTS" id="PR00618">
    <property type="entry name" value="DKSAZNFINGER"/>
</dbReference>
<evidence type="ECO:0000256" key="3">
    <source>
        <dbReference type="ARBA" id="ARBA00022833"/>
    </source>
</evidence>
<dbReference type="PROSITE" id="PS01102">
    <property type="entry name" value="ZF_DKSA_1"/>
    <property type="match status" value="1"/>
</dbReference>
<dbReference type="PROSITE" id="PS51128">
    <property type="entry name" value="ZF_DKSA_2"/>
    <property type="match status" value="1"/>
</dbReference>
<dbReference type="Gene3D" id="1.20.120.910">
    <property type="entry name" value="DksA, coiled-coil domain"/>
    <property type="match status" value="1"/>
</dbReference>
<comment type="caution">
    <text evidence="6">The sequence shown here is derived from an EMBL/GenBank/DDBJ whole genome shotgun (WGS) entry which is preliminary data.</text>
</comment>
<dbReference type="SUPFAM" id="SSF57716">
    <property type="entry name" value="Glucocorticoid receptor-like (DNA-binding domain)"/>
    <property type="match status" value="1"/>
</dbReference>
<dbReference type="InterPro" id="IPR020458">
    <property type="entry name" value="Znf_DskA_TraR_CS"/>
</dbReference>
<dbReference type="AlphaFoldDB" id="A0A5C6E6U3"/>
<dbReference type="Pfam" id="PF01258">
    <property type="entry name" value="zf-dskA_traR"/>
    <property type="match status" value="1"/>
</dbReference>
<keyword evidence="1" id="KW-0479">Metal-binding</keyword>
<evidence type="ECO:0000256" key="4">
    <source>
        <dbReference type="PROSITE-ProRule" id="PRU00510"/>
    </source>
</evidence>
<dbReference type="EMBL" id="SJPY01000003">
    <property type="protein sequence ID" value="TWU43371.1"/>
    <property type="molecule type" value="Genomic_DNA"/>
</dbReference>
<proteinExistence type="predicted"/>
<name>A0A5C6E6U3_9BACT</name>
<dbReference type="PANTHER" id="PTHR33823">
    <property type="entry name" value="RNA POLYMERASE-BINDING TRANSCRIPTION FACTOR DKSA-RELATED"/>
    <property type="match status" value="1"/>
</dbReference>
<evidence type="ECO:0000259" key="5">
    <source>
        <dbReference type="Pfam" id="PF01258"/>
    </source>
</evidence>
<protein>
    <submittedName>
        <fullName evidence="6">General stress protein 16O</fullName>
    </submittedName>
</protein>
<evidence type="ECO:0000256" key="1">
    <source>
        <dbReference type="ARBA" id="ARBA00022723"/>
    </source>
</evidence>
<feature type="domain" description="Zinc finger DksA/TraR C4-type" evidence="5">
    <location>
        <begin position="80"/>
        <end position="114"/>
    </location>
</feature>
<sequence>MARKDAISKLKDTLVHRRNALRRALAGDLSLLQELHQQKTGDILDAAADTVQDELNSQILEVESRELAAIEEAIERAERGDYGICEDCGKPIPLTRLRAIPYATDCISCRRKSEMSNDQDGTVRWNRIFEDAEVDSV</sequence>
<reference evidence="6 7" key="1">
    <citation type="submission" date="2019-02" db="EMBL/GenBank/DDBJ databases">
        <title>Deep-cultivation of Planctomycetes and their phenomic and genomic characterization uncovers novel biology.</title>
        <authorList>
            <person name="Wiegand S."/>
            <person name="Jogler M."/>
            <person name="Boedeker C."/>
            <person name="Pinto D."/>
            <person name="Vollmers J."/>
            <person name="Rivas-Marin E."/>
            <person name="Kohn T."/>
            <person name="Peeters S.H."/>
            <person name="Heuer A."/>
            <person name="Rast P."/>
            <person name="Oberbeckmann S."/>
            <person name="Bunk B."/>
            <person name="Jeske O."/>
            <person name="Meyerdierks A."/>
            <person name="Storesund J.E."/>
            <person name="Kallscheuer N."/>
            <person name="Luecker S."/>
            <person name="Lage O.M."/>
            <person name="Pohl T."/>
            <person name="Merkel B.J."/>
            <person name="Hornburger P."/>
            <person name="Mueller R.-W."/>
            <person name="Bruemmer F."/>
            <person name="Labrenz M."/>
            <person name="Spormann A.M."/>
            <person name="Op Den Camp H."/>
            <person name="Overmann J."/>
            <person name="Amann R."/>
            <person name="Jetten M.S.M."/>
            <person name="Mascher T."/>
            <person name="Medema M.H."/>
            <person name="Devos D.P."/>
            <person name="Kaster A.-K."/>
            <person name="Ovreas L."/>
            <person name="Rohde M."/>
            <person name="Galperin M.Y."/>
            <person name="Jogler C."/>
        </authorList>
    </citation>
    <scope>NUCLEOTIDE SEQUENCE [LARGE SCALE GENOMIC DNA]</scope>
    <source>
        <strain evidence="6 7">Q31b</strain>
    </source>
</reference>
<keyword evidence="7" id="KW-1185">Reference proteome</keyword>
<keyword evidence="3" id="KW-0862">Zinc</keyword>
<evidence type="ECO:0000313" key="6">
    <source>
        <dbReference type="EMBL" id="TWU43371.1"/>
    </source>
</evidence>
<dbReference type="OrthoDB" id="9811543at2"/>
<dbReference type="InterPro" id="IPR000962">
    <property type="entry name" value="Znf_DskA_TraR"/>
</dbReference>
<dbReference type="SUPFAM" id="SSF109635">
    <property type="entry name" value="DnaK suppressor protein DksA, alpha-hairpin domain"/>
    <property type="match status" value="1"/>
</dbReference>
<gene>
    <name evidence="6" type="primary">yocK</name>
    <name evidence="6" type="ORF">Q31b_24100</name>
</gene>
<accession>A0A5C6E6U3</accession>
<feature type="zinc finger region" description="dksA C4-type" evidence="4">
    <location>
        <begin position="85"/>
        <end position="109"/>
    </location>
</feature>
<dbReference type="RefSeq" id="WP_146599810.1">
    <property type="nucleotide sequence ID" value="NZ_SJPY01000003.1"/>
</dbReference>
<evidence type="ECO:0000256" key="2">
    <source>
        <dbReference type="ARBA" id="ARBA00022771"/>
    </source>
</evidence>
<organism evidence="6 7">
    <name type="scientific">Novipirellula aureliae</name>
    <dbReference type="NCBI Taxonomy" id="2527966"/>
    <lineage>
        <taxon>Bacteria</taxon>
        <taxon>Pseudomonadati</taxon>
        <taxon>Planctomycetota</taxon>
        <taxon>Planctomycetia</taxon>
        <taxon>Pirellulales</taxon>
        <taxon>Pirellulaceae</taxon>
        <taxon>Novipirellula</taxon>
    </lineage>
</organism>
<dbReference type="InterPro" id="IPR020460">
    <property type="entry name" value="Znf_C4-type_bac"/>
</dbReference>
<dbReference type="Proteomes" id="UP000315471">
    <property type="component" value="Unassembled WGS sequence"/>
</dbReference>
<evidence type="ECO:0000313" key="7">
    <source>
        <dbReference type="Proteomes" id="UP000315471"/>
    </source>
</evidence>
<keyword evidence="2" id="KW-0863">Zinc-finger</keyword>
<dbReference type="GO" id="GO:0008270">
    <property type="term" value="F:zinc ion binding"/>
    <property type="evidence" value="ECO:0007669"/>
    <property type="project" value="UniProtKB-KW"/>
</dbReference>
<dbReference type="InterPro" id="IPR037187">
    <property type="entry name" value="DnaK_N"/>
</dbReference>
<dbReference type="PANTHER" id="PTHR33823:SF4">
    <property type="entry name" value="GENERAL STRESS PROTEIN 16O"/>
    <property type="match status" value="1"/>
</dbReference>